<dbReference type="InterPro" id="IPR004875">
    <property type="entry name" value="DDE_SF_endonuclease_dom"/>
</dbReference>
<keyword evidence="1" id="KW-0238">DNA-binding</keyword>
<feature type="compositionally biased region" description="Basic and acidic residues" evidence="2">
    <location>
        <begin position="47"/>
        <end position="60"/>
    </location>
</feature>
<gene>
    <name evidence="4" type="ORF">SRS1_25079</name>
</gene>
<sequence length="528" mass="58445">MSARTKSAAQQDQKEACLQQAAEEYCNGQHPSICKAAAAHDIHEASLHHQMEGRHPKKDAQASQQRLPPEVEAGLIEYIRHHAYSGYPLTPTLVHQYATTLMHRVPGHSQAPEVTHTWLQSFLIRHPVIQTHWSCCLDNARLMGATEDNIRQWYNKLAEIMHNFGIASTDVFNMDETGFIFGQAGSEHVVIPSGDLASWFKAQPGTQELATIVKCIRSGGQVLLPLIITKGVHHTVSEHWHMNGVPASWHFMKSSNGWTNNELTVKWLKNIYDPSTRPLMQSQYRLLIIDGHGSHMTDAFCDSAWSHRIILLMLLAHATHVMQLLDVSIFGPLTGFLEKVLRQLASGATAAKHSGTLQQQLLQEIAIPHSTSAFNTTMDAFGQEPNSRDHWTLKHLIIQAHKEAQASIAVLEAEVVLMKDHIITCEEAERVLAEKEASTSRNGGGNCQDEEEEVTAAPPAAAPDDNDTSKDDDKGGLTSLMTPSPSPMQLFLDDLDNEQPLNTIDEVDPGSFGFFDSLPQASPSHTKH</sequence>
<dbReference type="GO" id="GO:0005634">
    <property type="term" value="C:nucleus"/>
    <property type="evidence" value="ECO:0007669"/>
    <property type="project" value="TreeGrafter"/>
</dbReference>
<evidence type="ECO:0000256" key="2">
    <source>
        <dbReference type="SAM" id="MobiDB-lite"/>
    </source>
</evidence>
<evidence type="ECO:0000259" key="3">
    <source>
        <dbReference type="PROSITE" id="PS51253"/>
    </source>
</evidence>
<proteinExistence type="predicted"/>
<dbReference type="EMBL" id="LT795075">
    <property type="protein sequence ID" value="SJX66463.1"/>
    <property type="molecule type" value="Genomic_DNA"/>
</dbReference>
<accession>A0A2N8UPE9</accession>
<organism evidence="4 5">
    <name type="scientific">Sporisorium reilianum f. sp. reilianum</name>
    <dbReference type="NCBI Taxonomy" id="72559"/>
    <lineage>
        <taxon>Eukaryota</taxon>
        <taxon>Fungi</taxon>
        <taxon>Dikarya</taxon>
        <taxon>Basidiomycota</taxon>
        <taxon>Ustilaginomycotina</taxon>
        <taxon>Ustilaginomycetes</taxon>
        <taxon>Ustilaginales</taxon>
        <taxon>Ustilaginaceae</taxon>
        <taxon>Sporisorium</taxon>
    </lineage>
</organism>
<feature type="compositionally biased region" description="Polar residues" evidence="2">
    <location>
        <begin position="519"/>
        <end position="528"/>
    </location>
</feature>
<dbReference type="InterPro" id="IPR006600">
    <property type="entry name" value="HTH_CenpB_DNA-bd_dom"/>
</dbReference>
<reference evidence="4 5" key="1">
    <citation type="submission" date="2017-02" db="EMBL/GenBank/DDBJ databases">
        <authorList>
            <person name="Peterson S.W."/>
        </authorList>
    </citation>
    <scope>NUCLEOTIDE SEQUENCE [LARGE SCALE GENOMIC DNA]</scope>
    <source>
        <strain evidence="4 5">SRS1_H2-8</strain>
    </source>
</reference>
<dbReference type="PANTHER" id="PTHR19303:SF74">
    <property type="entry name" value="POGO TRANSPOSABLE ELEMENT WITH KRAB DOMAIN"/>
    <property type="match status" value="1"/>
</dbReference>
<dbReference type="Pfam" id="PF03221">
    <property type="entry name" value="HTH_Tnp_Tc5"/>
    <property type="match status" value="1"/>
</dbReference>
<evidence type="ECO:0000313" key="4">
    <source>
        <dbReference type="EMBL" id="SJX66463.1"/>
    </source>
</evidence>
<name>A0A2N8UPE9_9BASI</name>
<feature type="region of interest" description="Disordered" evidence="2">
    <location>
        <begin position="435"/>
        <end position="528"/>
    </location>
</feature>
<dbReference type="InterPro" id="IPR050863">
    <property type="entry name" value="CenT-Element_Derived"/>
</dbReference>
<evidence type="ECO:0000256" key="1">
    <source>
        <dbReference type="ARBA" id="ARBA00023125"/>
    </source>
</evidence>
<dbReference type="Pfam" id="PF03184">
    <property type="entry name" value="DDE_1"/>
    <property type="match status" value="1"/>
</dbReference>
<dbReference type="PROSITE" id="PS51253">
    <property type="entry name" value="HTH_CENPB"/>
    <property type="match status" value="1"/>
</dbReference>
<evidence type="ECO:0000313" key="5">
    <source>
        <dbReference type="Proteomes" id="UP000239563"/>
    </source>
</evidence>
<dbReference type="Proteomes" id="UP000239563">
    <property type="component" value="Chromosome XXII"/>
</dbReference>
<dbReference type="AlphaFoldDB" id="A0A2N8UPE9"/>
<dbReference type="PANTHER" id="PTHR19303">
    <property type="entry name" value="TRANSPOSON"/>
    <property type="match status" value="1"/>
</dbReference>
<protein>
    <submittedName>
        <fullName evidence="4">Related to transposase</fullName>
    </submittedName>
</protein>
<feature type="region of interest" description="Disordered" evidence="2">
    <location>
        <begin position="47"/>
        <end position="67"/>
    </location>
</feature>
<feature type="domain" description="HTH CENPB-type" evidence="3">
    <location>
        <begin position="59"/>
        <end position="132"/>
    </location>
</feature>
<dbReference type="GO" id="GO:0003677">
    <property type="term" value="F:DNA binding"/>
    <property type="evidence" value="ECO:0007669"/>
    <property type="project" value="UniProtKB-KW"/>
</dbReference>